<dbReference type="PROSITE" id="PS50835">
    <property type="entry name" value="IG_LIKE"/>
    <property type="match status" value="1"/>
</dbReference>
<proteinExistence type="predicted"/>
<sequence length="481" mass="54026">MAMMEHFQSSILVGLLISATFAIKLTLQGPKYTRRNDIISINCSTDTPSVGLEAEILINSKTYTNMRTHKNKCFSALQGLDCAKDVCQCSKRGYWFSHKYNVNVDNVENDILIITCVMKYGADGGNKVSESISIKIIDFLDPTLTVGSPLVTGTIARATCQVLTNLKDVSLLWNCGNSGRENTTRTSHTYISVLTFKVKPFHQNANCTCTGRFEEFQVSSTIQLDVDNKPILNSTKNAICNISSSVQMSCTLYSEMSSFGFNSWTHLFNGIAVRVLHGVTYGNMSILNISFCSYQDAGIYLCSAWHKFNDKAYHSNSSTTLTFNGPPIILSAKIVRENVVTITVNFYSTSDIQRPVWFSMLEPIFDTTGFNTTIENTTVSLPVHNQSITCKGYVSNLSMGTYRNMKYTVLLKNEFGDTRKTFELHSAPESLEDDHVYERTNHQYLELMGIPQESHYSDIKEEEDELQLSGNDDRDDYEEID</sequence>
<feature type="region of interest" description="Disordered" evidence="1">
    <location>
        <begin position="455"/>
        <end position="481"/>
    </location>
</feature>
<dbReference type="Gene3D" id="2.60.40.10">
    <property type="entry name" value="Immunoglobulins"/>
    <property type="match status" value="1"/>
</dbReference>
<reference evidence="3 4" key="1">
    <citation type="submission" date="2020-06" db="EMBL/GenBank/DDBJ databases">
        <authorList>
            <person name="Li R."/>
            <person name="Bekaert M."/>
        </authorList>
    </citation>
    <scope>NUCLEOTIDE SEQUENCE [LARGE SCALE GENOMIC DNA]</scope>
    <source>
        <strain evidence="4">wild</strain>
    </source>
</reference>
<protein>
    <recommendedName>
        <fullName evidence="2">Ig-like domain-containing protein</fullName>
    </recommendedName>
</protein>
<dbReference type="Proteomes" id="UP000507470">
    <property type="component" value="Unassembled WGS sequence"/>
</dbReference>
<dbReference type="AlphaFoldDB" id="A0A6J8B665"/>
<dbReference type="InterPro" id="IPR036179">
    <property type="entry name" value="Ig-like_dom_sf"/>
</dbReference>
<dbReference type="SUPFAM" id="SSF48726">
    <property type="entry name" value="Immunoglobulin"/>
    <property type="match status" value="1"/>
</dbReference>
<evidence type="ECO:0000259" key="2">
    <source>
        <dbReference type="PROSITE" id="PS50835"/>
    </source>
</evidence>
<dbReference type="InterPro" id="IPR007110">
    <property type="entry name" value="Ig-like_dom"/>
</dbReference>
<dbReference type="InterPro" id="IPR013783">
    <property type="entry name" value="Ig-like_fold"/>
</dbReference>
<dbReference type="EMBL" id="CACVKT020002492">
    <property type="protein sequence ID" value="CAC5378099.1"/>
    <property type="molecule type" value="Genomic_DNA"/>
</dbReference>
<dbReference type="OrthoDB" id="6108004at2759"/>
<accession>A0A6J8B665</accession>
<evidence type="ECO:0000313" key="3">
    <source>
        <dbReference type="EMBL" id="CAC5378099.1"/>
    </source>
</evidence>
<evidence type="ECO:0000313" key="4">
    <source>
        <dbReference type="Proteomes" id="UP000507470"/>
    </source>
</evidence>
<keyword evidence="4" id="KW-1185">Reference proteome</keyword>
<feature type="domain" description="Ig-like" evidence="2">
    <location>
        <begin position="230"/>
        <end position="322"/>
    </location>
</feature>
<evidence type="ECO:0000256" key="1">
    <source>
        <dbReference type="SAM" id="MobiDB-lite"/>
    </source>
</evidence>
<name>A0A6J8B665_MYTCO</name>
<gene>
    <name evidence="3" type="ORF">MCOR_14342</name>
</gene>
<organism evidence="3 4">
    <name type="scientific">Mytilus coruscus</name>
    <name type="common">Sea mussel</name>
    <dbReference type="NCBI Taxonomy" id="42192"/>
    <lineage>
        <taxon>Eukaryota</taxon>
        <taxon>Metazoa</taxon>
        <taxon>Spiralia</taxon>
        <taxon>Lophotrochozoa</taxon>
        <taxon>Mollusca</taxon>
        <taxon>Bivalvia</taxon>
        <taxon>Autobranchia</taxon>
        <taxon>Pteriomorphia</taxon>
        <taxon>Mytilida</taxon>
        <taxon>Mytiloidea</taxon>
        <taxon>Mytilidae</taxon>
        <taxon>Mytilinae</taxon>
        <taxon>Mytilus</taxon>
    </lineage>
</organism>